<reference evidence="4" key="1">
    <citation type="journal article" date="2019" name="Nat. Commun.">
        <title>The genome of broomcorn millet.</title>
        <authorList>
            <person name="Zou C."/>
            <person name="Miki D."/>
            <person name="Li D."/>
            <person name="Tang Q."/>
            <person name="Xiao L."/>
            <person name="Rajput S."/>
            <person name="Deng P."/>
            <person name="Jia W."/>
            <person name="Huang R."/>
            <person name="Zhang M."/>
            <person name="Sun Y."/>
            <person name="Hu J."/>
            <person name="Fu X."/>
            <person name="Schnable P.S."/>
            <person name="Li F."/>
            <person name="Zhang H."/>
            <person name="Feng B."/>
            <person name="Zhu X."/>
            <person name="Liu R."/>
            <person name="Schnable J.C."/>
            <person name="Zhu J.-K."/>
            <person name="Zhang H."/>
        </authorList>
    </citation>
    <scope>NUCLEOTIDE SEQUENCE [LARGE SCALE GENOMIC DNA]</scope>
</reference>
<feature type="compositionally biased region" description="Polar residues" evidence="1">
    <location>
        <begin position="147"/>
        <end position="156"/>
    </location>
</feature>
<organism evidence="3 4">
    <name type="scientific">Panicum miliaceum</name>
    <name type="common">Proso millet</name>
    <name type="synonym">Broomcorn millet</name>
    <dbReference type="NCBI Taxonomy" id="4540"/>
    <lineage>
        <taxon>Eukaryota</taxon>
        <taxon>Viridiplantae</taxon>
        <taxon>Streptophyta</taxon>
        <taxon>Embryophyta</taxon>
        <taxon>Tracheophyta</taxon>
        <taxon>Spermatophyta</taxon>
        <taxon>Magnoliopsida</taxon>
        <taxon>Liliopsida</taxon>
        <taxon>Poales</taxon>
        <taxon>Poaceae</taxon>
        <taxon>PACMAD clade</taxon>
        <taxon>Panicoideae</taxon>
        <taxon>Panicodae</taxon>
        <taxon>Paniceae</taxon>
        <taxon>Panicinae</taxon>
        <taxon>Panicum</taxon>
        <taxon>Panicum sect. Panicum</taxon>
    </lineage>
</organism>
<feature type="compositionally biased region" description="Polar residues" evidence="1">
    <location>
        <begin position="598"/>
        <end position="612"/>
    </location>
</feature>
<dbReference type="FunFam" id="1.25.40.990:FF:000005">
    <property type="entry name" value="Putative SAC3/GANP family protein"/>
    <property type="match status" value="1"/>
</dbReference>
<feature type="compositionally biased region" description="Polar residues" evidence="1">
    <location>
        <begin position="360"/>
        <end position="386"/>
    </location>
</feature>
<protein>
    <recommendedName>
        <fullName evidence="2">PCI domain-containing protein</fullName>
    </recommendedName>
</protein>
<dbReference type="OrthoDB" id="199574at2759"/>
<dbReference type="GO" id="GO:0005634">
    <property type="term" value="C:nucleus"/>
    <property type="evidence" value="ECO:0007669"/>
    <property type="project" value="TreeGrafter"/>
</dbReference>
<dbReference type="PROSITE" id="PS50250">
    <property type="entry name" value="PCI"/>
    <property type="match status" value="1"/>
</dbReference>
<name>A0A3L6RDN3_PANMI</name>
<gene>
    <name evidence="3" type="ORF">C2845_PM06G19250</name>
</gene>
<feature type="compositionally biased region" description="Low complexity" evidence="1">
    <location>
        <begin position="512"/>
        <end position="522"/>
    </location>
</feature>
<dbReference type="InterPro" id="IPR045107">
    <property type="entry name" value="SAC3/GANP/THP3"/>
</dbReference>
<feature type="region of interest" description="Disordered" evidence="1">
    <location>
        <begin position="587"/>
        <end position="681"/>
    </location>
</feature>
<proteinExistence type="predicted"/>
<evidence type="ECO:0000256" key="1">
    <source>
        <dbReference type="SAM" id="MobiDB-lite"/>
    </source>
</evidence>
<dbReference type="PANTHER" id="PTHR12436">
    <property type="entry name" value="80 KDA MCM3-ASSOCIATED PROTEIN"/>
    <property type="match status" value="1"/>
</dbReference>
<feature type="compositionally biased region" description="Polar residues" evidence="1">
    <location>
        <begin position="652"/>
        <end position="663"/>
    </location>
</feature>
<accession>A0A3L6RDN3</accession>
<dbReference type="Pfam" id="PF03399">
    <property type="entry name" value="SAC3_GANP"/>
    <property type="match status" value="1"/>
</dbReference>
<feature type="compositionally biased region" description="Polar residues" evidence="1">
    <location>
        <begin position="75"/>
        <end position="93"/>
    </location>
</feature>
<feature type="region of interest" description="Disordered" evidence="1">
    <location>
        <begin position="1"/>
        <end position="44"/>
    </location>
</feature>
<dbReference type="InterPro" id="IPR005062">
    <property type="entry name" value="SAC3/GANP/THP3_conserved"/>
</dbReference>
<feature type="region of interest" description="Disordered" evidence="1">
    <location>
        <begin position="352"/>
        <end position="386"/>
    </location>
</feature>
<feature type="region of interest" description="Disordered" evidence="1">
    <location>
        <begin position="132"/>
        <end position="156"/>
    </location>
</feature>
<keyword evidence="4" id="KW-1185">Reference proteome</keyword>
<feature type="compositionally biased region" description="Polar residues" evidence="1">
    <location>
        <begin position="23"/>
        <end position="44"/>
    </location>
</feature>
<feature type="region of interest" description="Disordered" evidence="1">
    <location>
        <begin position="500"/>
        <end position="536"/>
    </location>
</feature>
<evidence type="ECO:0000259" key="2">
    <source>
        <dbReference type="PROSITE" id="PS50250"/>
    </source>
</evidence>
<dbReference type="Proteomes" id="UP000275267">
    <property type="component" value="Unassembled WGS sequence"/>
</dbReference>
<dbReference type="EMBL" id="PQIB02000009">
    <property type="protein sequence ID" value="RLN00743.1"/>
    <property type="molecule type" value="Genomic_DNA"/>
</dbReference>
<dbReference type="InterPro" id="IPR000717">
    <property type="entry name" value="PCI_dom"/>
</dbReference>
<feature type="compositionally biased region" description="Polar residues" evidence="1">
    <location>
        <begin position="241"/>
        <end position="260"/>
    </location>
</feature>
<feature type="domain" description="PCI" evidence="2">
    <location>
        <begin position="784"/>
        <end position="968"/>
    </location>
</feature>
<sequence>MASHGARAAAGSDAPHAEVVSMGQINPSPYPPLSSSHQPWSSASGSVMVSWNNQVDKASQDTVYYDPQRDVSVAGGNQNVGSSAPHAAQSSMGMTDASHSHVPYSSSVQHSYNPVEYANYYYSYPQAANDSSVQQGANQHPGAAYQPLTSFQNSGSHIDPTSNTYYNAGVHQTVPGYGSGSYYYQNNTWDSGSSGNNYAQSYQNYSSSDTNALQSSTSMPANSVPYQQQYNQWPYYYDQSAPSASSNPVTGKSTTDNVAVNTPAGYSYPSSQPPPPGTTSWKINSFASVAPPMQAPGASGPQNQYANQAQDHANQAPGVQWSQNHYAYQAQAYPQKTMNSNHAPLINPEDPQRTVDPIGRSSNTLSNHVSENFQPNLQGSMTTNTSSESKIQISTNPRIAPGFSMVIPKSEKKNLGPDLSKKPAYVSVSMPTNDAKATQVGPDARSMPFSLRNYTIRNLNRCKDDAQRAACRSIMEEITRKAIADGTLLTKNWDTEPLLPLPESVAGTTEASSANHSSLFSSTPTPRKRVKSRWEPAVDEKVTNQVEQIAKGLVNSNIHNSFEPKNRTGSSWDHGKFLQSHQAPLNKVNQRPAKKQKFTSNPNQIQNGNASSDSDKEQDLTKYYASATALANSPEEKKRREHRSKRFERSQDSSLKSRNSSANKDAIANMHRRRAVSSHLGRTYEEGTRAVEDMDWDALTIKGTCQEIEKKYLRLTSAPDPSIVRPEEVLEKALAMVETSQKNYFYKCDQLKSIRQDLTVQRIQNELTIKVYETHARLAMQAGDLPEYNQCQSQLKRLYAEGIKGCYFEFSAYNLLCVMLHSNNKRDLLSSMASLSKEAKQDAAVKHALAVHAAVLSGNYVLFFKLYKKAPNLNSCLMDLYVERMRFEAMKCMSRSYRPTVPVGYVAQILGFLRTDSEGCTADGDDGLEECEKWLKAHGTVLSVDNSGELQIDMKASSATLYMPEPENAVAHGDASLAVDDFLAWTS</sequence>
<dbReference type="AlphaFoldDB" id="A0A3L6RDN3"/>
<feature type="region of interest" description="Disordered" evidence="1">
    <location>
        <begin position="241"/>
        <end position="280"/>
    </location>
</feature>
<dbReference type="STRING" id="4540.A0A3L6RDN3"/>
<comment type="caution">
    <text evidence="3">The sequence shown here is derived from an EMBL/GenBank/DDBJ whole genome shotgun (WGS) entry which is preliminary data.</text>
</comment>
<dbReference type="Gene3D" id="1.25.40.990">
    <property type="match status" value="1"/>
</dbReference>
<evidence type="ECO:0000313" key="4">
    <source>
        <dbReference type="Proteomes" id="UP000275267"/>
    </source>
</evidence>
<evidence type="ECO:0000313" key="3">
    <source>
        <dbReference type="EMBL" id="RLN00743.1"/>
    </source>
</evidence>
<dbReference type="PANTHER" id="PTHR12436:SF33">
    <property type="entry name" value="OS05G0462600 PROTEIN"/>
    <property type="match status" value="1"/>
</dbReference>
<feature type="region of interest" description="Disordered" evidence="1">
    <location>
        <begin position="60"/>
        <end position="102"/>
    </location>
</feature>